<dbReference type="AlphaFoldDB" id="A0A9J6F8N2"/>
<feature type="compositionally biased region" description="Basic and acidic residues" evidence="1">
    <location>
        <begin position="87"/>
        <end position="111"/>
    </location>
</feature>
<evidence type="ECO:0000313" key="3">
    <source>
        <dbReference type="Proteomes" id="UP000821866"/>
    </source>
</evidence>
<feature type="compositionally biased region" description="Polar residues" evidence="1">
    <location>
        <begin position="52"/>
        <end position="75"/>
    </location>
</feature>
<dbReference type="Proteomes" id="UP000821866">
    <property type="component" value="Chromosome 1"/>
</dbReference>
<reference evidence="2" key="1">
    <citation type="journal article" date="2020" name="Cell">
        <title>Large-Scale Comparative Analyses of Tick Genomes Elucidate Their Genetic Diversity and Vector Capacities.</title>
        <authorList>
            <consortium name="Tick Genome and Microbiome Consortium (TIGMIC)"/>
            <person name="Jia N."/>
            <person name="Wang J."/>
            <person name="Shi W."/>
            <person name="Du L."/>
            <person name="Sun Y."/>
            <person name="Zhan W."/>
            <person name="Jiang J.F."/>
            <person name="Wang Q."/>
            <person name="Zhang B."/>
            <person name="Ji P."/>
            <person name="Bell-Sakyi L."/>
            <person name="Cui X.M."/>
            <person name="Yuan T.T."/>
            <person name="Jiang B.G."/>
            <person name="Yang W.F."/>
            <person name="Lam T.T."/>
            <person name="Chang Q.C."/>
            <person name="Ding S.J."/>
            <person name="Wang X.J."/>
            <person name="Zhu J.G."/>
            <person name="Ruan X.D."/>
            <person name="Zhao L."/>
            <person name="Wei J.T."/>
            <person name="Ye R.Z."/>
            <person name="Que T.C."/>
            <person name="Du C.H."/>
            <person name="Zhou Y.H."/>
            <person name="Cheng J.X."/>
            <person name="Dai P.F."/>
            <person name="Guo W.B."/>
            <person name="Han X.H."/>
            <person name="Huang E.J."/>
            <person name="Li L.F."/>
            <person name="Wei W."/>
            <person name="Gao Y.C."/>
            <person name="Liu J.Z."/>
            <person name="Shao H.Z."/>
            <person name="Wang X."/>
            <person name="Wang C.C."/>
            <person name="Yang T.C."/>
            <person name="Huo Q.B."/>
            <person name="Li W."/>
            <person name="Chen H.Y."/>
            <person name="Chen S.E."/>
            <person name="Zhou L.G."/>
            <person name="Ni X.B."/>
            <person name="Tian J.H."/>
            <person name="Sheng Y."/>
            <person name="Liu T."/>
            <person name="Pan Y.S."/>
            <person name="Xia L.Y."/>
            <person name="Li J."/>
            <person name="Zhao F."/>
            <person name="Cao W.C."/>
        </authorList>
    </citation>
    <scope>NUCLEOTIDE SEQUENCE</scope>
    <source>
        <strain evidence="2">Rmic-2018</strain>
    </source>
</reference>
<protein>
    <recommendedName>
        <fullName evidence="4">C3H1-type domain-containing protein</fullName>
    </recommendedName>
</protein>
<name>A0A9J6F8N2_RHIMP</name>
<evidence type="ECO:0000313" key="2">
    <source>
        <dbReference type="EMBL" id="KAH8042205.1"/>
    </source>
</evidence>
<reference evidence="2" key="2">
    <citation type="submission" date="2021-09" db="EMBL/GenBank/DDBJ databases">
        <authorList>
            <person name="Jia N."/>
            <person name="Wang J."/>
            <person name="Shi W."/>
            <person name="Du L."/>
            <person name="Sun Y."/>
            <person name="Zhan W."/>
            <person name="Jiang J."/>
            <person name="Wang Q."/>
            <person name="Zhang B."/>
            <person name="Ji P."/>
            <person name="Sakyi L.B."/>
            <person name="Cui X."/>
            <person name="Yuan T."/>
            <person name="Jiang B."/>
            <person name="Yang W."/>
            <person name="Lam T.T.-Y."/>
            <person name="Chang Q."/>
            <person name="Ding S."/>
            <person name="Wang X."/>
            <person name="Zhu J."/>
            <person name="Ruan X."/>
            <person name="Zhao L."/>
            <person name="Wei J."/>
            <person name="Que T."/>
            <person name="Du C."/>
            <person name="Cheng J."/>
            <person name="Dai P."/>
            <person name="Han X."/>
            <person name="Huang E."/>
            <person name="Gao Y."/>
            <person name="Liu J."/>
            <person name="Shao H."/>
            <person name="Ye R."/>
            <person name="Li L."/>
            <person name="Wei W."/>
            <person name="Wang X."/>
            <person name="Wang C."/>
            <person name="Huo Q."/>
            <person name="Li W."/>
            <person name="Guo W."/>
            <person name="Chen H."/>
            <person name="Chen S."/>
            <person name="Zhou L."/>
            <person name="Zhou L."/>
            <person name="Ni X."/>
            <person name="Tian J."/>
            <person name="Zhou Y."/>
            <person name="Sheng Y."/>
            <person name="Liu T."/>
            <person name="Pan Y."/>
            <person name="Xia L."/>
            <person name="Li J."/>
            <person name="Zhao F."/>
            <person name="Cao W."/>
        </authorList>
    </citation>
    <scope>NUCLEOTIDE SEQUENCE</scope>
    <source>
        <strain evidence="2">Rmic-2018</strain>
        <tissue evidence="2">Larvae</tissue>
    </source>
</reference>
<comment type="caution">
    <text evidence="2">The sequence shown here is derived from an EMBL/GenBank/DDBJ whole genome shotgun (WGS) entry which is preliminary data.</text>
</comment>
<sequence length="337" mass="36662">MRATIQPEHSDRVSLIPEKIPQESKEVQQRESELMPEVHGQRTPEGTLGGTFASTAEQGAQPTKETTIQSRSNLGDTLRVSPEELEPPPKKPRSEQSADVAPKENDARRDTSPTAITQTATKSEQSALLPYESHTKSHFTNVPSSKAPKARTEDAVSIELSELHSLDHGPVIEAVVAPDLAHSVEHAAPLSATAVPPTWVLLVTTDVGQPSGRGARWRRVLCVLVFRRPRLFHHRRRNRLSYTAGLNPRGTPRADHRLLSGYASGRCADGIQCHYGHRSAAAGAFDSNARRQSARRDPHRLASGGSISGTFDTTNRDFPARCPSQGGKLDGRGTGQE</sequence>
<proteinExistence type="predicted"/>
<dbReference type="EMBL" id="JABSTU010000001">
    <property type="protein sequence ID" value="KAH8042205.1"/>
    <property type="molecule type" value="Genomic_DNA"/>
</dbReference>
<gene>
    <name evidence="2" type="ORF">HPB51_021289</name>
</gene>
<evidence type="ECO:0008006" key="4">
    <source>
        <dbReference type="Google" id="ProtNLM"/>
    </source>
</evidence>
<accession>A0A9J6F8N2</accession>
<evidence type="ECO:0000256" key="1">
    <source>
        <dbReference type="SAM" id="MobiDB-lite"/>
    </source>
</evidence>
<feature type="compositionally biased region" description="Polar residues" evidence="1">
    <location>
        <begin position="112"/>
        <end position="126"/>
    </location>
</feature>
<feature type="region of interest" description="Disordered" evidence="1">
    <location>
        <begin position="1"/>
        <end position="126"/>
    </location>
</feature>
<keyword evidence="3" id="KW-1185">Reference proteome</keyword>
<feature type="compositionally biased region" description="Basic and acidic residues" evidence="1">
    <location>
        <begin position="20"/>
        <end position="33"/>
    </location>
</feature>
<feature type="region of interest" description="Disordered" evidence="1">
    <location>
        <begin position="286"/>
        <end position="337"/>
    </location>
</feature>
<organism evidence="2 3">
    <name type="scientific">Rhipicephalus microplus</name>
    <name type="common">Cattle tick</name>
    <name type="synonym">Boophilus microplus</name>
    <dbReference type="NCBI Taxonomy" id="6941"/>
    <lineage>
        <taxon>Eukaryota</taxon>
        <taxon>Metazoa</taxon>
        <taxon>Ecdysozoa</taxon>
        <taxon>Arthropoda</taxon>
        <taxon>Chelicerata</taxon>
        <taxon>Arachnida</taxon>
        <taxon>Acari</taxon>
        <taxon>Parasitiformes</taxon>
        <taxon>Ixodida</taxon>
        <taxon>Ixodoidea</taxon>
        <taxon>Ixodidae</taxon>
        <taxon>Rhipicephalinae</taxon>
        <taxon>Rhipicephalus</taxon>
        <taxon>Boophilus</taxon>
    </lineage>
</organism>